<dbReference type="PANTHER" id="PTHR30069:SF29">
    <property type="entry name" value="HEMOGLOBIN AND HEMOGLOBIN-HAPTOGLOBIN-BINDING PROTEIN 1-RELATED"/>
    <property type="match status" value="1"/>
</dbReference>
<dbReference type="Proteomes" id="UP000092612">
    <property type="component" value="Unassembled WGS sequence"/>
</dbReference>
<dbReference type="PROSITE" id="PS52016">
    <property type="entry name" value="TONB_DEPENDENT_REC_3"/>
    <property type="match status" value="1"/>
</dbReference>
<dbReference type="InterPro" id="IPR012910">
    <property type="entry name" value="Plug_dom"/>
</dbReference>
<dbReference type="EMBL" id="LSFL01000034">
    <property type="protein sequence ID" value="OBY64720.1"/>
    <property type="molecule type" value="Genomic_DNA"/>
</dbReference>
<dbReference type="InterPro" id="IPR023996">
    <property type="entry name" value="TonB-dep_OMP_SusC/RagA"/>
</dbReference>
<reference evidence="11" key="1">
    <citation type="submission" date="2016-02" db="EMBL/GenBank/DDBJ databases">
        <title>Paenibacillus sp. LPB0068, isolated from Crassostrea gigas.</title>
        <authorList>
            <person name="Shin S.-K."/>
            <person name="Yi H."/>
        </authorList>
    </citation>
    <scope>NUCLEOTIDE SEQUENCE [LARGE SCALE GENOMIC DNA]</scope>
    <source>
        <strain evidence="11">KCTC 23969</strain>
    </source>
</reference>
<dbReference type="GO" id="GO:0015344">
    <property type="term" value="F:siderophore uptake transmembrane transporter activity"/>
    <property type="evidence" value="ECO:0007669"/>
    <property type="project" value="TreeGrafter"/>
</dbReference>
<dbReference type="InterPro" id="IPR018247">
    <property type="entry name" value="EF_Hand_1_Ca_BS"/>
</dbReference>
<dbReference type="Pfam" id="PF13715">
    <property type="entry name" value="CarbopepD_reg_2"/>
    <property type="match status" value="1"/>
</dbReference>
<name>A0A1B8TYQ2_9FLAO</name>
<evidence type="ECO:0000256" key="6">
    <source>
        <dbReference type="ARBA" id="ARBA00023136"/>
    </source>
</evidence>
<dbReference type="InterPro" id="IPR023997">
    <property type="entry name" value="TonB-dep_OMP_SusC/RagA_CS"/>
</dbReference>
<evidence type="ECO:0000256" key="7">
    <source>
        <dbReference type="ARBA" id="ARBA00023237"/>
    </source>
</evidence>
<proteinExistence type="inferred from homology"/>
<dbReference type="Pfam" id="PF07715">
    <property type="entry name" value="Plug"/>
    <property type="match status" value="1"/>
</dbReference>
<sequence>MPLPGVSILVKETTIGVVSDFNGNFSIDVPSEESVLVINYLGFKTVEIKVGNQKIINISLEDDVASLDEIVIVGYGAKKKESLTGSIDQVKSEVFQERAVTSAALALQGQTPGLNVTRSSSRPGNEDIKFQIRGATSINGGAPLIMIDGSEAIGSEFYQMNPDDIESVSVLKDGSASIYGVRAANGVILVTTKRGKGKMKVEYSGNFRYNTIGIRPPASSMQEYATMFLDAGNEDGQNYYWGWANVENLTRLQNGEEGIYTTPFWGDIFIGKANRFDELFGDSSSYQHNIGISGSSEKTKYRLSAMVSDSKGALKTAYDGQKQYNIRFNYDYDISEKLSLKSGITYQQGLISSPSSGLDASAVSTDPPFFPAQNPYGQWYANFNVAGNRNATAATIDGGREDRKQSLTKLNLSATYKILEGLDFTIRGSYTKVMDLYNEQRLTIQPYQWNGDISAEKINGTSLIIAESRERTYQNYGGFFNYKKSLNKDHNFAFMGGITAELFEEQLIHAERQGIDAFGVYDLNVATGVQTNRGGAGHSGLYAFLTRFNYDYKEKYLLELIGRRDGSSRFDEGYKFNNFGSVTAGWLISKEKFLENTAVNYLKLRGSYGTSGNQSGIGLYDYLSQLSIGTLPFGTTPGNQSTVKIDGITTNVRTWEKVIMKNIGLDFGFLNNRLTGSFDLYEKENVGMLIKVVYPDLIGGEVPTTNDGNMKTNGWEATLGWKDTKGDFSYNFSVNIGDSRNKVVNVGGNSPIQPGLLSSDDDLFREGYPINSYFLFETDGLFQTQEEVDDYYATYTALNQGILPSQSDATQNIRVGDTRKVDLNGNGYIDQGDVKYMGDSSAHYNFGINLGGSYKNFDISAMFQGVLNQNVLRTGYMQYPFWRIWTNQSSAYLGQTWTANNTEAIYPRLTLNSNRSAHNWANNDFLLQNNRYIRLKNLVVGYNLPKTIIEKLKMDKVRVYFTGNDLFEFTKVKDGFDPEFGDSTQSVYPFTRTYALGLNLTF</sequence>
<accession>A0A1B8TYQ2</accession>
<evidence type="ECO:0000256" key="3">
    <source>
        <dbReference type="ARBA" id="ARBA00022452"/>
    </source>
</evidence>
<dbReference type="Gene3D" id="2.40.170.20">
    <property type="entry name" value="TonB-dependent receptor, beta-barrel domain"/>
    <property type="match status" value="1"/>
</dbReference>
<evidence type="ECO:0000313" key="11">
    <source>
        <dbReference type="Proteomes" id="UP000092612"/>
    </source>
</evidence>
<dbReference type="InterPro" id="IPR008969">
    <property type="entry name" value="CarboxyPept-like_regulatory"/>
</dbReference>
<keyword evidence="5" id="KW-0732">Signal</keyword>
<keyword evidence="6 8" id="KW-0472">Membrane</keyword>
<dbReference type="NCBIfam" id="TIGR04057">
    <property type="entry name" value="SusC_RagA_signa"/>
    <property type="match status" value="1"/>
</dbReference>
<keyword evidence="2 8" id="KW-0813">Transport</keyword>
<dbReference type="SUPFAM" id="SSF49464">
    <property type="entry name" value="Carboxypeptidase regulatory domain-like"/>
    <property type="match status" value="1"/>
</dbReference>
<dbReference type="InterPro" id="IPR039426">
    <property type="entry name" value="TonB-dep_rcpt-like"/>
</dbReference>
<keyword evidence="4 8" id="KW-0812">Transmembrane</keyword>
<dbReference type="SUPFAM" id="SSF56935">
    <property type="entry name" value="Porins"/>
    <property type="match status" value="1"/>
</dbReference>
<dbReference type="Gene3D" id="2.170.130.10">
    <property type="entry name" value="TonB-dependent receptor, plug domain"/>
    <property type="match status" value="1"/>
</dbReference>
<dbReference type="GO" id="GO:0044718">
    <property type="term" value="P:siderophore transmembrane transport"/>
    <property type="evidence" value="ECO:0007669"/>
    <property type="project" value="TreeGrafter"/>
</dbReference>
<dbReference type="PROSITE" id="PS00018">
    <property type="entry name" value="EF_HAND_1"/>
    <property type="match status" value="1"/>
</dbReference>
<dbReference type="InterPro" id="IPR036942">
    <property type="entry name" value="Beta-barrel_TonB_sf"/>
</dbReference>
<dbReference type="PANTHER" id="PTHR30069">
    <property type="entry name" value="TONB-DEPENDENT OUTER MEMBRANE RECEPTOR"/>
    <property type="match status" value="1"/>
</dbReference>
<dbReference type="AlphaFoldDB" id="A0A1B8TYQ2"/>
<comment type="similarity">
    <text evidence="8">Belongs to the TonB-dependent receptor family.</text>
</comment>
<evidence type="ECO:0000256" key="1">
    <source>
        <dbReference type="ARBA" id="ARBA00004571"/>
    </source>
</evidence>
<evidence type="ECO:0000256" key="2">
    <source>
        <dbReference type="ARBA" id="ARBA00022448"/>
    </source>
</evidence>
<keyword evidence="7 8" id="KW-0998">Cell outer membrane</keyword>
<protein>
    <recommendedName>
        <fullName evidence="9">TonB-dependent receptor plug domain-containing protein</fullName>
    </recommendedName>
</protein>
<feature type="domain" description="TonB-dependent receptor plug" evidence="9">
    <location>
        <begin position="80"/>
        <end position="187"/>
    </location>
</feature>
<gene>
    <name evidence="10" type="ORF">LPB301_09860</name>
</gene>
<evidence type="ECO:0000256" key="5">
    <source>
        <dbReference type="ARBA" id="ARBA00022729"/>
    </source>
</evidence>
<evidence type="ECO:0000313" key="10">
    <source>
        <dbReference type="EMBL" id="OBY64720.1"/>
    </source>
</evidence>
<dbReference type="InterPro" id="IPR037066">
    <property type="entry name" value="Plug_dom_sf"/>
</dbReference>
<evidence type="ECO:0000256" key="8">
    <source>
        <dbReference type="PROSITE-ProRule" id="PRU01360"/>
    </source>
</evidence>
<dbReference type="GO" id="GO:0009279">
    <property type="term" value="C:cell outer membrane"/>
    <property type="evidence" value="ECO:0007669"/>
    <property type="project" value="UniProtKB-SubCell"/>
</dbReference>
<dbReference type="NCBIfam" id="TIGR04056">
    <property type="entry name" value="OMP_RagA_SusC"/>
    <property type="match status" value="1"/>
</dbReference>
<keyword evidence="3 8" id="KW-1134">Transmembrane beta strand</keyword>
<keyword evidence="11" id="KW-1185">Reference proteome</keyword>
<organism evidence="10 11">
    <name type="scientific">Polaribacter reichenbachii</name>
    <dbReference type="NCBI Taxonomy" id="996801"/>
    <lineage>
        <taxon>Bacteria</taxon>
        <taxon>Pseudomonadati</taxon>
        <taxon>Bacteroidota</taxon>
        <taxon>Flavobacteriia</taxon>
        <taxon>Flavobacteriales</taxon>
        <taxon>Flavobacteriaceae</taxon>
    </lineage>
</organism>
<comment type="caution">
    <text evidence="10">The sequence shown here is derived from an EMBL/GenBank/DDBJ whole genome shotgun (WGS) entry which is preliminary data.</text>
</comment>
<dbReference type="STRING" id="996801.BW723_05860"/>
<comment type="subcellular location">
    <subcellularLocation>
        <location evidence="1 8">Cell outer membrane</location>
        <topology evidence="1 8">Multi-pass membrane protein</topology>
    </subcellularLocation>
</comment>
<evidence type="ECO:0000259" key="9">
    <source>
        <dbReference type="Pfam" id="PF07715"/>
    </source>
</evidence>
<evidence type="ECO:0000256" key="4">
    <source>
        <dbReference type="ARBA" id="ARBA00022692"/>
    </source>
</evidence>